<sequence>MRPHLIFSALASLAMTSCVDTSQDIHYIPTPPAVVSEMLRLAEIEDGDVLYDLGSGDGRIPIAAAREYGIRAVGIEIDDGLLEEARANARAAGVEHLVEFRKQDLFTTDLSGVDTLALYLGPTQNLRLRARIMEQMEPGSRVVSHAFAMGGWQPDVEKTVENRKVFKWTVPETFIDGFPAADATAESGG</sequence>
<keyword evidence="2 5" id="KW-0808">Transferase</keyword>
<gene>
    <name evidence="5" type="ORF">D2V07_04200</name>
</gene>
<dbReference type="InterPro" id="IPR025714">
    <property type="entry name" value="Methyltranfer_dom"/>
</dbReference>
<dbReference type="InterPro" id="IPR026170">
    <property type="entry name" value="FAM173A/B"/>
</dbReference>
<dbReference type="EMBL" id="QXFL01000002">
    <property type="protein sequence ID" value="RIV88043.1"/>
    <property type="molecule type" value="Genomic_DNA"/>
</dbReference>
<dbReference type="InterPro" id="IPR029063">
    <property type="entry name" value="SAM-dependent_MTases_sf"/>
</dbReference>
<dbReference type="OrthoDB" id="281208at2"/>
<dbReference type="Pfam" id="PF13847">
    <property type="entry name" value="Methyltransf_31"/>
    <property type="match status" value="1"/>
</dbReference>
<dbReference type="CDD" id="cd02440">
    <property type="entry name" value="AdoMet_MTases"/>
    <property type="match status" value="1"/>
</dbReference>
<dbReference type="GO" id="GO:0016279">
    <property type="term" value="F:protein-lysine N-methyltransferase activity"/>
    <property type="evidence" value="ECO:0007669"/>
    <property type="project" value="InterPro"/>
</dbReference>
<evidence type="ECO:0000256" key="2">
    <source>
        <dbReference type="ARBA" id="ARBA00022679"/>
    </source>
</evidence>
<dbReference type="PROSITE" id="PS51257">
    <property type="entry name" value="PROKAR_LIPOPROTEIN"/>
    <property type="match status" value="1"/>
</dbReference>
<evidence type="ECO:0000256" key="3">
    <source>
        <dbReference type="ARBA" id="ARBA00022691"/>
    </source>
</evidence>
<dbReference type="PANTHER" id="PTHR13610:SF11">
    <property type="entry name" value="METHYLTRANSFERASE DOMAIN-CONTAINING PROTEIN"/>
    <property type="match status" value="1"/>
</dbReference>
<proteinExistence type="predicted"/>
<organism evidence="5 6">
    <name type="scientific">Aurantiacibacter zhengii</name>
    <dbReference type="NCBI Taxonomy" id="2307003"/>
    <lineage>
        <taxon>Bacteria</taxon>
        <taxon>Pseudomonadati</taxon>
        <taxon>Pseudomonadota</taxon>
        <taxon>Alphaproteobacteria</taxon>
        <taxon>Sphingomonadales</taxon>
        <taxon>Erythrobacteraceae</taxon>
        <taxon>Aurantiacibacter</taxon>
    </lineage>
</organism>
<evidence type="ECO:0000313" key="6">
    <source>
        <dbReference type="Proteomes" id="UP000286576"/>
    </source>
</evidence>
<keyword evidence="6" id="KW-1185">Reference proteome</keyword>
<evidence type="ECO:0000256" key="1">
    <source>
        <dbReference type="ARBA" id="ARBA00022603"/>
    </source>
</evidence>
<protein>
    <submittedName>
        <fullName evidence="5">Methyltransferase domain-containing protein</fullName>
    </submittedName>
</protein>
<evidence type="ECO:0000313" key="5">
    <source>
        <dbReference type="EMBL" id="RIV88043.1"/>
    </source>
</evidence>
<dbReference type="GO" id="GO:0032259">
    <property type="term" value="P:methylation"/>
    <property type="evidence" value="ECO:0007669"/>
    <property type="project" value="UniProtKB-KW"/>
</dbReference>
<dbReference type="PANTHER" id="PTHR13610">
    <property type="entry name" value="METHYLTRANSFERASE DOMAIN-CONTAINING PROTEIN"/>
    <property type="match status" value="1"/>
</dbReference>
<dbReference type="SUPFAM" id="SSF53335">
    <property type="entry name" value="S-adenosyl-L-methionine-dependent methyltransferases"/>
    <property type="match status" value="1"/>
</dbReference>
<dbReference type="RefSeq" id="WP_119586039.1">
    <property type="nucleotide sequence ID" value="NZ_CAWODQ010000012.1"/>
</dbReference>
<feature type="domain" description="Methyltransferase" evidence="4">
    <location>
        <begin position="45"/>
        <end position="157"/>
    </location>
</feature>
<accession>A0A418NVJ1</accession>
<dbReference type="AlphaFoldDB" id="A0A418NVJ1"/>
<dbReference type="Proteomes" id="UP000286576">
    <property type="component" value="Unassembled WGS sequence"/>
</dbReference>
<comment type="caution">
    <text evidence="5">The sequence shown here is derived from an EMBL/GenBank/DDBJ whole genome shotgun (WGS) entry which is preliminary data.</text>
</comment>
<name>A0A418NVJ1_9SPHN</name>
<reference evidence="5 6" key="1">
    <citation type="submission" date="2018-08" db="EMBL/GenBank/DDBJ databases">
        <title>Erythrobacter zhengii sp.nov., a bacterium isolated from deep-sea sediment.</title>
        <authorList>
            <person name="Fang C."/>
            <person name="Wu Y.-H."/>
            <person name="Sun C."/>
            <person name="Wang H."/>
            <person name="Cheng H."/>
            <person name="Meng F.-X."/>
            <person name="Wang C.-S."/>
            <person name="Xu X.-W."/>
        </authorList>
    </citation>
    <scope>NUCLEOTIDE SEQUENCE [LARGE SCALE GENOMIC DNA]</scope>
    <source>
        <strain evidence="5 6">V18</strain>
    </source>
</reference>
<keyword evidence="1 5" id="KW-0489">Methyltransferase</keyword>
<evidence type="ECO:0000259" key="4">
    <source>
        <dbReference type="Pfam" id="PF13847"/>
    </source>
</evidence>
<keyword evidence="3" id="KW-0949">S-adenosyl-L-methionine</keyword>
<dbReference type="Gene3D" id="3.40.50.150">
    <property type="entry name" value="Vaccinia Virus protein VP39"/>
    <property type="match status" value="1"/>
</dbReference>